<dbReference type="GO" id="GO:0061817">
    <property type="term" value="P:endoplasmic reticulum-plasma membrane tethering"/>
    <property type="evidence" value="ECO:0007669"/>
    <property type="project" value="TreeGrafter"/>
</dbReference>
<dbReference type="OrthoDB" id="264603at2759"/>
<feature type="coiled-coil region" evidence="2">
    <location>
        <begin position="192"/>
        <end position="240"/>
    </location>
</feature>
<organism evidence="5 6">
    <name type="scientific">Cuscuta europaea</name>
    <name type="common">European dodder</name>
    <dbReference type="NCBI Taxonomy" id="41803"/>
    <lineage>
        <taxon>Eukaryota</taxon>
        <taxon>Viridiplantae</taxon>
        <taxon>Streptophyta</taxon>
        <taxon>Embryophyta</taxon>
        <taxon>Tracheophyta</taxon>
        <taxon>Spermatophyta</taxon>
        <taxon>Magnoliopsida</taxon>
        <taxon>eudicotyledons</taxon>
        <taxon>Gunneridae</taxon>
        <taxon>Pentapetalae</taxon>
        <taxon>asterids</taxon>
        <taxon>lamiids</taxon>
        <taxon>Solanales</taxon>
        <taxon>Convolvulaceae</taxon>
        <taxon>Cuscuteae</taxon>
        <taxon>Cuscuta</taxon>
        <taxon>Cuscuta subgen. Cuscuta</taxon>
    </lineage>
</organism>
<dbReference type="PROSITE" id="PS50202">
    <property type="entry name" value="MSP"/>
    <property type="match status" value="1"/>
</dbReference>
<evidence type="ECO:0000256" key="3">
    <source>
        <dbReference type="SAM" id="Phobius"/>
    </source>
</evidence>
<comment type="similarity">
    <text evidence="1">Belongs to the VAMP-associated protein (VAP) (TC 9.B.17) family.</text>
</comment>
<dbReference type="GO" id="GO:0005886">
    <property type="term" value="C:plasma membrane"/>
    <property type="evidence" value="ECO:0007669"/>
    <property type="project" value="TreeGrafter"/>
</dbReference>
<evidence type="ECO:0000259" key="4">
    <source>
        <dbReference type="PROSITE" id="PS50202"/>
    </source>
</evidence>
<keyword evidence="3" id="KW-0472">Membrane</keyword>
<dbReference type="InterPro" id="IPR008962">
    <property type="entry name" value="PapD-like_sf"/>
</dbReference>
<keyword evidence="3" id="KW-0812">Transmembrane</keyword>
<dbReference type="InterPro" id="IPR000535">
    <property type="entry name" value="MSP_dom"/>
</dbReference>
<protein>
    <recommendedName>
        <fullName evidence="4">MSP domain-containing protein</fullName>
    </recommendedName>
</protein>
<comment type="caution">
    <text evidence="5">The sequence shown here is derived from an EMBL/GenBank/DDBJ whole genome shotgun (WGS) entry which is preliminary data.</text>
</comment>
<dbReference type="PANTHER" id="PTHR10809">
    <property type="entry name" value="VESICLE-ASSOCIATED MEMBRANE PROTEIN-ASSOCIATED PROTEIN"/>
    <property type="match status" value="1"/>
</dbReference>
<dbReference type="InterPro" id="IPR016763">
    <property type="entry name" value="VAP"/>
</dbReference>
<evidence type="ECO:0000256" key="1">
    <source>
        <dbReference type="ARBA" id="ARBA00008932"/>
    </source>
</evidence>
<dbReference type="FunFam" id="2.60.40.10:FF:000813">
    <property type="entry name" value="Vesicle-associated protein 1-1"/>
    <property type="match status" value="1"/>
</dbReference>
<dbReference type="GO" id="GO:0090158">
    <property type="term" value="P:endoplasmic reticulum membrane organization"/>
    <property type="evidence" value="ECO:0007669"/>
    <property type="project" value="TreeGrafter"/>
</dbReference>
<dbReference type="EMBL" id="CAMAPE010000019">
    <property type="protein sequence ID" value="CAH9087138.1"/>
    <property type="molecule type" value="Genomic_DNA"/>
</dbReference>
<dbReference type="InterPro" id="IPR013783">
    <property type="entry name" value="Ig-like_fold"/>
</dbReference>
<dbReference type="SUPFAM" id="SSF49354">
    <property type="entry name" value="PapD-like"/>
    <property type="match status" value="1"/>
</dbReference>
<reference evidence="5" key="1">
    <citation type="submission" date="2022-07" db="EMBL/GenBank/DDBJ databases">
        <authorList>
            <person name="Macas J."/>
            <person name="Novak P."/>
            <person name="Neumann P."/>
        </authorList>
    </citation>
    <scope>NUCLEOTIDE SEQUENCE</scope>
</reference>
<evidence type="ECO:0000313" key="6">
    <source>
        <dbReference type="Proteomes" id="UP001152484"/>
    </source>
</evidence>
<keyword evidence="2" id="KW-0175">Coiled coil</keyword>
<accession>A0A9P1E8Q4</accession>
<keyword evidence="6" id="KW-1185">Reference proteome</keyword>
<dbReference type="PIRSF" id="PIRSF019693">
    <property type="entry name" value="VAMP-associated"/>
    <property type="match status" value="1"/>
</dbReference>
<dbReference type="PANTHER" id="PTHR10809:SF45">
    <property type="entry name" value="VESICLE-ASSOCIATED PROTEIN 2-2"/>
    <property type="match status" value="1"/>
</dbReference>
<dbReference type="Pfam" id="PF00635">
    <property type="entry name" value="Motile_Sperm"/>
    <property type="match status" value="1"/>
</dbReference>
<gene>
    <name evidence="5" type="ORF">CEURO_LOCUS9927</name>
</gene>
<evidence type="ECO:0000313" key="5">
    <source>
        <dbReference type="EMBL" id="CAH9087138.1"/>
    </source>
</evidence>
<feature type="domain" description="MSP" evidence="4">
    <location>
        <begin position="5"/>
        <end position="125"/>
    </location>
</feature>
<dbReference type="Gene3D" id="2.60.40.10">
    <property type="entry name" value="Immunoglobulins"/>
    <property type="match status" value="1"/>
</dbReference>
<dbReference type="AlphaFoldDB" id="A0A9P1E8Q4"/>
<dbReference type="Proteomes" id="UP001152484">
    <property type="component" value="Unassembled WGS sequence"/>
</dbReference>
<sequence>MSYDLVDITPQDVKFIFEPRKQSSCSIRLANKSDKHVAFKVKTTNPKKYSVRPNVGVFSPKASRDVTITMQAQREPPLDMICKDKFLVQATAVPEETSEEHVISEMFSKDGEKYVQENKLRVVLVSPSNSPVLLPVNEVHSHPPQNVLADDVFGSVKVGTFPELTENIELKQENGTGLVEKKPLETKAKKDVSELESLKEMMKSKLNELELQLSAAEATIARLTEERREIAQDRASLQKELAVMTSKKVVRKVQVGFPLMYVVMVAVISITLGCLLGRL</sequence>
<dbReference type="GO" id="GO:0005789">
    <property type="term" value="C:endoplasmic reticulum membrane"/>
    <property type="evidence" value="ECO:0007669"/>
    <property type="project" value="InterPro"/>
</dbReference>
<evidence type="ECO:0000256" key="2">
    <source>
        <dbReference type="SAM" id="Coils"/>
    </source>
</evidence>
<name>A0A9P1E8Q4_CUSEU</name>
<keyword evidence="3" id="KW-1133">Transmembrane helix</keyword>
<feature type="transmembrane region" description="Helical" evidence="3">
    <location>
        <begin position="255"/>
        <end position="276"/>
    </location>
</feature>
<proteinExistence type="inferred from homology"/>